<comment type="caution">
    <text evidence="2">The sequence shown here is derived from an EMBL/GenBank/DDBJ whole genome shotgun (WGS) entry which is preliminary data.</text>
</comment>
<feature type="transmembrane region" description="Helical" evidence="1">
    <location>
        <begin position="195"/>
        <end position="218"/>
    </location>
</feature>
<feature type="transmembrane region" description="Helical" evidence="1">
    <location>
        <begin position="266"/>
        <end position="285"/>
    </location>
</feature>
<dbReference type="InterPro" id="IPR050303">
    <property type="entry name" value="GatZ_KbaZ_carbometab"/>
</dbReference>
<feature type="transmembrane region" description="Helical" evidence="1">
    <location>
        <begin position="238"/>
        <end position="259"/>
    </location>
</feature>
<organism evidence="2 3">
    <name type="scientific">Aerococcus christensenii</name>
    <dbReference type="NCBI Taxonomy" id="87541"/>
    <lineage>
        <taxon>Bacteria</taxon>
        <taxon>Bacillati</taxon>
        <taxon>Bacillota</taxon>
        <taxon>Bacilli</taxon>
        <taxon>Lactobacillales</taxon>
        <taxon>Aerococcaceae</taxon>
        <taxon>Aerococcus</taxon>
    </lineage>
</organism>
<keyword evidence="1" id="KW-0812">Transmembrane</keyword>
<evidence type="ECO:0000313" key="2">
    <source>
        <dbReference type="EMBL" id="KXB34557.1"/>
    </source>
</evidence>
<gene>
    <name evidence="2" type="ORF">HMPREF3187_01325</name>
</gene>
<dbReference type="EMBL" id="LSCQ01000074">
    <property type="protein sequence ID" value="KXB34557.1"/>
    <property type="molecule type" value="Genomic_DNA"/>
</dbReference>
<feature type="transmembrane region" description="Helical" evidence="1">
    <location>
        <begin position="152"/>
        <end position="174"/>
    </location>
</feature>
<sequence>MKAINEKDTMQKNVTEQAEDKKMLRSLFWRSWTLVMSRTGAYQYHAVGYMYTLLPVINRYYKTDKERAEALVRHTTWYNATMHMSNLIVGISAAMEKANAESDGNFDPNSITAVKTSLMGPISGIGDSLFWGILRVIAAGIGISLASTGSPLGAIVFLVLYNIPAILVHYYMLHMGYSLGTTFIKKVYESGAMKIITKASSMLGLMMVGSMTASHVKFKTILQVAIEGTKDPIKIQKYLDQLFIGLVPLLVTLLAFWLIRNKRVNVNWVMLGIIIVCVILGFLGIV</sequence>
<name>A0A133XUE3_9LACT</name>
<accession>A0A133XUE3</accession>
<dbReference type="Proteomes" id="UP000070422">
    <property type="component" value="Unassembled WGS sequence"/>
</dbReference>
<keyword evidence="1" id="KW-1133">Transmembrane helix</keyword>
<dbReference type="PANTHER" id="PTHR32502:SF23">
    <property type="entry name" value="TRANSPORT PROTEIN, PTS SYSTEM"/>
    <property type="match status" value="1"/>
</dbReference>
<dbReference type="PANTHER" id="PTHR32502">
    <property type="entry name" value="N-ACETYLGALACTOSAMINE PERMEASE II COMPONENT-RELATED"/>
    <property type="match status" value="1"/>
</dbReference>
<dbReference type="PROSITE" id="PS51108">
    <property type="entry name" value="PTS_EIID"/>
    <property type="match status" value="1"/>
</dbReference>
<dbReference type="STRING" id="87541.AWM71_06025"/>
<keyword evidence="1" id="KW-0472">Membrane</keyword>
<evidence type="ECO:0000313" key="3">
    <source>
        <dbReference type="Proteomes" id="UP000070422"/>
    </source>
</evidence>
<feature type="transmembrane region" description="Helical" evidence="1">
    <location>
        <begin position="128"/>
        <end position="146"/>
    </location>
</feature>
<reference evidence="2 3" key="1">
    <citation type="submission" date="2016-01" db="EMBL/GenBank/DDBJ databases">
        <authorList>
            <person name="Oliw E.H."/>
        </authorList>
    </citation>
    <scope>NUCLEOTIDE SEQUENCE [LARGE SCALE GENOMIC DNA]</scope>
    <source>
        <strain evidence="2 3">KA00635</strain>
    </source>
</reference>
<evidence type="ECO:0000256" key="1">
    <source>
        <dbReference type="SAM" id="Phobius"/>
    </source>
</evidence>
<dbReference type="AlphaFoldDB" id="A0A133XUE3"/>
<dbReference type="PATRIC" id="fig|87541.4.peg.1309"/>
<dbReference type="GO" id="GO:0009401">
    <property type="term" value="P:phosphoenolpyruvate-dependent sugar phosphotransferase system"/>
    <property type="evidence" value="ECO:0007669"/>
    <property type="project" value="InterPro"/>
</dbReference>
<dbReference type="GO" id="GO:0005886">
    <property type="term" value="C:plasma membrane"/>
    <property type="evidence" value="ECO:0007669"/>
    <property type="project" value="TreeGrafter"/>
</dbReference>
<proteinExistence type="predicted"/>
<dbReference type="InterPro" id="IPR004704">
    <property type="entry name" value="PTS_IID_man"/>
</dbReference>
<dbReference type="Pfam" id="PF03613">
    <property type="entry name" value="EIID-AGA"/>
    <property type="match status" value="1"/>
</dbReference>
<protein>
    <submittedName>
        <fullName evidence="2">PTS system mannose/fructose/sorbose family IID component</fullName>
    </submittedName>
</protein>